<protein>
    <submittedName>
        <fullName evidence="1">Uncharacterized protein</fullName>
    </submittedName>
</protein>
<accession>A0A9Q1R7Q6</accession>
<name>A0A9Q1R7Q6_9SOLA</name>
<dbReference type="EMBL" id="JAJAGQ010000013">
    <property type="protein sequence ID" value="KAJ8546374.1"/>
    <property type="molecule type" value="Genomic_DNA"/>
</dbReference>
<proteinExistence type="predicted"/>
<sequence length="81" mass="9302">MVNFRCFSFGHGTFGFAFKHHYTASFAHIFGTDKDRVMANPGREDKQSLPALHGQGFYLRKHVHLEWCRIGVSLADSFCHE</sequence>
<dbReference type="AlphaFoldDB" id="A0A9Q1R7Q6"/>
<gene>
    <name evidence="1" type="ORF">K7X08_018957</name>
</gene>
<evidence type="ECO:0000313" key="1">
    <source>
        <dbReference type="EMBL" id="KAJ8546374.1"/>
    </source>
</evidence>
<evidence type="ECO:0000313" key="2">
    <source>
        <dbReference type="Proteomes" id="UP001152561"/>
    </source>
</evidence>
<keyword evidence="2" id="KW-1185">Reference proteome</keyword>
<comment type="caution">
    <text evidence="1">The sequence shown here is derived from an EMBL/GenBank/DDBJ whole genome shotgun (WGS) entry which is preliminary data.</text>
</comment>
<reference evidence="2" key="1">
    <citation type="journal article" date="2023" name="Proc. Natl. Acad. Sci. U.S.A.">
        <title>Genomic and structural basis for evolution of tropane alkaloid biosynthesis.</title>
        <authorList>
            <person name="Wanga Y.-J."/>
            <person name="Taina T."/>
            <person name="Yua J.-Y."/>
            <person name="Lia J."/>
            <person name="Xua B."/>
            <person name="Chenc J."/>
            <person name="D'Auriad J.C."/>
            <person name="Huanga J.-P."/>
            <person name="Huanga S.-X."/>
        </authorList>
    </citation>
    <scope>NUCLEOTIDE SEQUENCE [LARGE SCALE GENOMIC DNA]</scope>
    <source>
        <strain evidence="2">cv. KIB-2019</strain>
    </source>
</reference>
<dbReference type="Proteomes" id="UP001152561">
    <property type="component" value="Unassembled WGS sequence"/>
</dbReference>
<organism evidence="1 2">
    <name type="scientific">Anisodus acutangulus</name>
    <dbReference type="NCBI Taxonomy" id="402998"/>
    <lineage>
        <taxon>Eukaryota</taxon>
        <taxon>Viridiplantae</taxon>
        <taxon>Streptophyta</taxon>
        <taxon>Embryophyta</taxon>
        <taxon>Tracheophyta</taxon>
        <taxon>Spermatophyta</taxon>
        <taxon>Magnoliopsida</taxon>
        <taxon>eudicotyledons</taxon>
        <taxon>Gunneridae</taxon>
        <taxon>Pentapetalae</taxon>
        <taxon>asterids</taxon>
        <taxon>lamiids</taxon>
        <taxon>Solanales</taxon>
        <taxon>Solanaceae</taxon>
        <taxon>Solanoideae</taxon>
        <taxon>Hyoscyameae</taxon>
        <taxon>Anisodus</taxon>
    </lineage>
</organism>